<keyword evidence="2" id="KW-1185">Reference proteome</keyword>
<comment type="caution">
    <text evidence="1">The sequence shown here is derived from an EMBL/GenBank/DDBJ whole genome shotgun (WGS) entry which is preliminary data.</text>
</comment>
<gene>
    <name evidence="1" type="ORF">O6H91_19G049400</name>
</gene>
<accession>A0ACC2AUZ5</accession>
<organism evidence="1 2">
    <name type="scientific">Diphasiastrum complanatum</name>
    <name type="common">Issler's clubmoss</name>
    <name type="synonym">Lycopodium complanatum</name>
    <dbReference type="NCBI Taxonomy" id="34168"/>
    <lineage>
        <taxon>Eukaryota</taxon>
        <taxon>Viridiplantae</taxon>
        <taxon>Streptophyta</taxon>
        <taxon>Embryophyta</taxon>
        <taxon>Tracheophyta</taxon>
        <taxon>Lycopodiopsida</taxon>
        <taxon>Lycopodiales</taxon>
        <taxon>Lycopodiaceae</taxon>
        <taxon>Lycopodioideae</taxon>
        <taxon>Diphasiastrum</taxon>
    </lineage>
</organism>
<name>A0ACC2AUZ5_DIPCM</name>
<dbReference type="EMBL" id="CM055110">
    <property type="protein sequence ID" value="KAJ7521350.1"/>
    <property type="molecule type" value="Genomic_DNA"/>
</dbReference>
<evidence type="ECO:0000313" key="1">
    <source>
        <dbReference type="EMBL" id="KAJ7521350.1"/>
    </source>
</evidence>
<protein>
    <submittedName>
        <fullName evidence="1">Uncharacterized protein</fullName>
    </submittedName>
</protein>
<reference evidence="2" key="1">
    <citation type="journal article" date="2024" name="Proc. Natl. Acad. Sci. U.S.A.">
        <title>Extraordinary preservation of gene collinearity over three hundred million years revealed in homosporous lycophytes.</title>
        <authorList>
            <person name="Li C."/>
            <person name="Wickell D."/>
            <person name="Kuo L.Y."/>
            <person name="Chen X."/>
            <person name="Nie B."/>
            <person name="Liao X."/>
            <person name="Peng D."/>
            <person name="Ji J."/>
            <person name="Jenkins J."/>
            <person name="Williams M."/>
            <person name="Shu S."/>
            <person name="Plott C."/>
            <person name="Barry K."/>
            <person name="Rajasekar S."/>
            <person name="Grimwood J."/>
            <person name="Han X."/>
            <person name="Sun S."/>
            <person name="Hou Z."/>
            <person name="He W."/>
            <person name="Dai G."/>
            <person name="Sun C."/>
            <person name="Schmutz J."/>
            <person name="Leebens-Mack J.H."/>
            <person name="Li F.W."/>
            <person name="Wang L."/>
        </authorList>
    </citation>
    <scope>NUCLEOTIDE SEQUENCE [LARGE SCALE GENOMIC DNA]</scope>
    <source>
        <strain evidence="2">cv. PW_Plant_1</strain>
    </source>
</reference>
<evidence type="ECO:0000313" key="2">
    <source>
        <dbReference type="Proteomes" id="UP001162992"/>
    </source>
</evidence>
<sequence length="192" mass="21034">MKMEAYIADFGLSQLCSMPSVQECPQTADLGAKYSRPSTEGGGQAGIMHNFQSKKQSGEILQSGKQSGEIVGSKPHSQPFQPPEALSNCKPTQKWDVYAFGLVLLELLTGITPGKKFVELHQTDLVTWVQTAWEDKKSSSEIFDPDLLHAVHSEDEMFEALQIALSCVATSPDHRPKMKHVVESLDKVGSTS</sequence>
<proteinExistence type="predicted"/>
<dbReference type="Proteomes" id="UP001162992">
    <property type="component" value="Chromosome 19"/>
</dbReference>